<dbReference type="GO" id="GO:0016791">
    <property type="term" value="F:phosphatase activity"/>
    <property type="evidence" value="ECO:0007669"/>
    <property type="project" value="TreeGrafter"/>
</dbReference>
<dbReference type="InterPro" id="IPR004843">
    <property type="entry name" value="Calcineurin-like_PHP"/>
</dbReference>
<dbReference type="PANTHER" id="PTHR42850:SF7">
    <property type="entry name" value="BIS(5'-NUCLEOSYL)-TETRAPHOSPHATASE PRPE [ASYMMETRICAL]"/>
    <property type="match status" value="1"/>
</dbReference>
<name>A0AA91U5M3_9GAMM</name>
<dbReference type="GO" id="GO:0005737">
    <property type="term" value="C:cytoplasm"/>
    <property type="evidence" value="ECO:0007669"/>
    <property type="project" value="TreeGrafter"/>
</dbReference>
<dbReference type="PRINTS" id="PR00114">
    <property type="entry name" value="STPHPHTASE"/>
</dbReference>
<dbReference type="Pfam" id="PF00149">
    <property type="entry name" value="Metallophos"/>
    <property type="match status" value="1"/>
</dbReference>
<reference evidence="2 4" key="1">
    <citation type="submission" date="2017-09" db="EMBL/GenBank/DDBJ databases">
        <title>Bacterial and phytoplankton interrelationship in Kongsfjorden, an Arctic fjord.</title>
        <authorList>
            <person name="Sinha R."/>
            <person name="Krishnan K."/>
        </authorList>
    </citation>
    <scope>NUCLEOTIDE SEQUENCE [LARGE SCALE GENOMIC DNA]</scope>
    <source>
        <strain evidence="2 4">58</strain>
    </source>
</reference>
<proteinExistence type="predicted"/>
<evidence type="ECO:0000313" key="5">
    <source>
        <dbReference type="Proteomes" id="UP000344571"/>
    </source>
</evidence>
<dbReference type="SUPFAM" id="SSF56300">
    <property type="entry name" value="Metallo-dependent phosphatases"/>
    <property type="match status" value="1"/>
</dbReference>
<organism evidence="2 4">
    <name type="scientific">Halopseudomonas pelagia</name>
    <dbReference type="NCBI Taxonomy" id="553151"/>
    <lineage>
        <taxon>Bacteria</taxon>
        <taxon>Pseudomonadati</taxon>
        <taxon>Pseudomonadota</taxon>
        <taxon>Gammaproteobacteria</taxon>
        <taxon>Pseudomonadales</taxon>
        <taxon>Pseudomonadaceae</taxon>
        <taxon>Halopseudomonas</taxon>
    </lineage>
</organism>
<evidence type="ECO:0000259" key="1">
    <source>
        <dbReference type="Pfam" id="PF00149"/>
    </source>
</evidence>
<evidence type="ECO:0000313" key="4">
    <source>
        <dbReference type="Proteomes" id="UP000243750"/>
    </source>
</evidence>
<dbReference type="Proteomes" id="UP000344571">
    <property type="component" value="Chromosome"/>
</dbReference>
<dbReference type="Proteomes" id="UP000243750">
    <property type="component" value="Unassembled WGS sequence"/>
</dbReference>
<accession>A0AA91U5M3</accession>
<reference evidence="3 5" key="2">
    <citation type="submission" date="2018-10" db="EMBL/GenBank/DDBJ databases">
        <title>Complete genome sequence of Pseudomonas pelagia strain Kongs-67.</title>
        <authorList>
            <person name="Sinha R.K."/>
            <person name="Krishnan K."/>
        </authorList>
    </citation>
    <scope>NUCLEOTIDE SEQUENCE [LARGE SCALE GENOMIC DNA]</scope>
    <source>
        <strain evidence="3 5">Kongs-67</strain>
    </source>
</reference>
<dbReference type="InterPro" id="IPR029052">
    <property type="entry name" value="Metallo-depent_PP-like"/>
</dbReference>
<sequence length="320" mass="36860">MYDIIGDIHGHAIPLKKLLSKMNYSEINGVWQHPERTVIFLGDFIDRGPEQLEVINIARSMVESGHAQAVMANHEFNAIAWATEHDDKPGEYLRPHSEKNRDQHKEFLKQVNEGSKKHREIIEWFKTLPLFLELEDLRVVHACWHPSSLQTLKKYTNEKNCILPSAWPELTRKSSAAYEALEIVLKGLEVTLPNGQDFADKEGHRRTEIRVKWWTEVKGATYKQLAIGSTKDVECIPDIPLSDDVIPGYENDKLLFLGHYWMSGNPEPLSEYVACLDYSIAAKPPENSIDNRKLCAYQWHGENKLMLERYIHVGHDLDII</sequence>
<dbReference type="RefSeq" id="WP_096345075.1">
    <property type="nucleotide sequence ID" value="NZ_CP033116.1"/>
</dbReference>
<dbReference type="EMBL" id="NWMT01000054">
    <property type="protein sequence ID" value="PCD00950.1"/>
    <property type="molecule type" value="Genomic_DNA"/>
</dbReference>
<evidence type="ECO:0000313" key="3">
    <source>
        <dbReference type="EMBL" id="QFY56139.1"/>
    </source>
</evidence>
<protein>
    <submittedName>
        <fullName evidence="2">Metallophosphoesterase</fullName>
    </submittedName>
</protein>
<dbReference type="AlphaFoldDB" id="A0AA91U5M3"/>
<dbReference type="InterPro" id="IPR006186">
    <property type="entry name" value="Ser/Thr-sp_prot-phosphatase"/>
</dbReference>
<feature type="domain" description="Calcineurin-like phosphoesterase" evidence="1">
    <location>
        <begin position="4"/>
        <end position="132"/>
    </location>
</feature>
<evidence type="ECO:0000313" key="2">
    <source>
        <dbReference type="EMBL" id="PCD00950.1"/>
    </source>
</evidence>
<keyword evidence="5" id="KW-1185">Reference proteome</keyword>
<dbReference type="Gene3D" id="3.60.21.10">
    <property type="match status" value="1"/>
</dbReference>
<gene>
    <name evidence="2" type="ORF">CO192_02730</name>
    <name evidence="3" type="ORF">EAO82_07010</name>
</gene>
<dbReference type="EMBL" id="CP033116">
    <property type="protein sequence ID" value="QFY56139.1"/>
    <property type="molecule type" value="Genomic_DNA"/>
</dbReference>
<dbReference type="PANTHER" id="PTHR42850">
    <property type="entry name" value="METALLOPHOSPHOESTERASE"/>
    <property type="match status" value="1"/>
</dbReference>
<dbReference type="InterPro" id="IPR050126">
    <property type="entry name" value="Ap4A_hydrolase"/>
</dbReference>